<dbReference type="InterPro" id="IPR013525">
    <property type="entry name" value="ABC2_TM"/>
</dbReference>
<accession>G9ZQV5</accession>
<proteinExistence type="predicted"/>
<evidence type="ECO:0000256" key="3">
    <source>
        <dbReference type="ARBA" id="ARBA00022989"/>
    </source>
</evidence>
<keyword evidence="2 5" id="KW-0812">Transmembrane</keyword>
<evidence type="ECO:0000256" key="5">
    <source>
        <dbReference type="SAM" id="Phobius"/>
    </source>
</evidence>
<dbReference type="PATRIC" id="fig|797515.3.peg.1915"/>
<dbReference type="STRING" id="797515.HMPREF9103_02113"/>
<comment type="subcellular location">
    <subcellularLocation>
        <location evidence="1">Membrane</location>
        <topology evidence="1">Multi-pass membrane protein</topology>
    </subcellularLocation>
</comment>
<feature type="transmembrane region" description="Helical" evidence="5">
    <location>
        <begin position="21"/>
        <end position="41"/>
    </location>
</feature>
<dbReference type="HOGENOM" id="CLU_1832645_0_0_9"/>
<organism evidence="7 8">
    <name type="scientific">Lentilactobacillus parafarraginis F0439</name>
    <dbReference type="NCBI Taxonomy" id="797515"/>
    <lineage>
        <taxon>Bacteria</taxon>
        <taxon>Bacillati</taxon>
        <taxon>Bacillota</taxon>
        <taxon>Bacilli</taxon>
        <taxon>Lactobacillales</taxon>
        <taxon>Lactobacillaceae</taxon>
        <taxon>Lentilactobacillus</taxon>
    </lineage>
</organism>
<dbReference type="AlphaFoldDB" id="G9ZQV5"/>
<protein>
    <recommendedName>
        <fullName evidence="6">ABC-2 type transporter transmembrane domain-containing protein</fullName>
    </recommendedName>
</protein>
<evidence type="ECO:0000256" key="2">
    <source>
        <dbReference type="ARBA" id="ARBA00022692"/>
    </source>
</evidence>
<reference evidence="7 8" key="1">
    <citation type="submission" date="2011-09" db="EMBL/GenBank/DDBJ databases">
        <authorList>
            <person name="Weinstock G."/>
            <person name="Sodergren E."/>
            <person name="Clifton S."/>
            <person name="Fulton L."/>
            <person name="Fulton B."/>
            <person name="Courtney L."/>
            <person name="Fronick C."/>
            <person name="Harrison M."/>
            <person name="Strong C."/>
            <person name="Farmer C."/>
            <person name="Delahaunty K."/>
            <person name="Markovic C."/>
            <person name="Hall O."/>
            <person name="Minx P."/>
            <person name="Tomlinson C."/>
            <person name="Mitreva M."/>
            <person name="Hou S."/>
            <person name="Chen J."/>
            <person name="Wollam A."/>
            <person name="Pepin K.H."/>
            <person name="Johnson M."/>
            <person name="Bhonagiri V."/>
            <person name="Zhang X."/>
            <person name="Suruliraj S."/>
            <person name="Warren W."/>
            <person name="Chinwalla A."/>
            <person name="Mardis E.R."/>
            <person name="Wilson R.K."/>
        </authorList>
    </citation>
    <scope>NUCLEOTIDE SEQUENCE [LARGE SCALE GENOMIC DNA]</scope>
    <source>
        <strain evidence="7 8">F0439</strain>
    </source>
</reference>
<name>G9ZQV5_9LACO</name>
<evidence type="ECO:0000313" key="7">
    <source>
        <dbReference type="EMBL" id="EHL97057.1"/>
    </source>
</evidence>
<evidence type="ECO:0000256" key="4">
    <source>
        <dbReference type="ARBA" id="ARBA00023136"/>
    </source>
</evidence>
<sequence>MNKTWIVALETYLRQVKSWSFVMLVVSPFLLLAVSLGVGYFSGSSNTNSQRIAVISDQPQLRAAFIKDNQADVSRDVTTVAAAKKRVANDKLAGYLKLSADSRRVTGRYKSQDSISSSMETSVKGFLNKTQQTLNQECQA</sequence>
<dbReference type="GO" id="GO:0140359">
    <property type="term" value="F:ABC-type transporter activity"/>
    <property type="evidence" value="ECO:0007669"/>
    <property type="project" value="InterPro"/>
</dbReference>
<keyword evidence="4 5" id="KW-0472">Membrane</keyword>
<dbReference type="GO" id="GO:0016020">
    <property type="term" value="C:membrane"/>
    <property type="evidence" value="ECO:0007669"/>
    <property type="project" value="UniProtKB-SubCell"/>
</dbReference>
<feature type="domain" description="ABC-2 type transporter transmembrane" evidence="6">
    <location>
        <begin position="19"/>
        <end position="130"/>
    </location>
</feature>
<evidence type="ECO:0000259" key="6">
    <source>
        <dbReference type="Pfam" id="PF12698"/>
    </source>
</evidence>
<keyword evidence="3 5" id="KW-1133">Transmembrane helix</keyword>
<gene>
    <name evidence="7" type="ORF">HMPREF9103_02113</name>
</gene>
<dbReference type="EMBL" id="AGEY01000152">
    <property type="protein sequence ID" value="EHL97057.1"/>
    <property type="molecule type" value="Genomic_DNA"/>
</dbReference>
<evidence type="ECO:0000256" key="1">
    <source>
        <dbReference type="ARBA" id="ARBA00004141"/>
    </source>
</evidence>
<keyword evidence="8" id="KW-1185">Reference proteome</keyword>
<dbReference type="eggNOG" id="COG1668">
    <property type="taxonomic scope" value="Bacteria"/>
</dbReference>
<dbReference type="Pfam" id="PF12698">
    <property type="entry name" value="ABC2_membrane_3"/>
    <property type="match status" value="1"/>
</dbReference>
<dbReference type="Proteomes" id="UP000004625">
    <property type="component" value="Unassembled WGS sequence"/>
</dbReference>
<evidence type="ECO:0000313" key="8">
    <source>
        <dbReference type="Proteomes" id="UP000004625"/>
    </source>
</evidence>
<comment type="caution">
    <text evidence="7">The sequence shown here is derived from an EMBL/GenBank/DDBJ whole genome shotgun (WGS) entry which is preliminary data.</text>
</comment>